<feature type="compositionally biased region" description="Polar residues" evidence="2">
    <location>
        <begin position="299"/>
        <end position="309"/>
    </location>
</feature>
<feature type="coiled-coil region" evidence="1">
    <location>
        <begin position="451"/>
        <end position="485"/>
    </location>
</feature>
<dbReference type="AlphaFoldDB" id="A0AAV2SZF1"/>
<evidence type="ECO:0000313" key="4">
    <source>
        <dbReference type="EMBL" id="CAL5129151.1"/>
    </source>
</evidence>
<feature type="region of interest" description="Disordered" evidence="2">
    <location>
        <begin position="543"/>
        <end position="595"/>
    </location>
</feature>
<feature type="compositionally biased region" description="Low complexity" evidence="2">
    <location>
        <begin position="563"/>
        <end position="573"/>
    </location>
</feature>
<feature type="compositionally biased region" description="Polar residues" evidence="2">
    <location>
        <begin position="382"/>
        <end position="392"/>
    </location>
</feature>
<evidence type="ECO:0000256" key="1">
    <source>
        <dbReference type="SAM" id="Coils"/>
    </source>
</evidence>
<organism evidence="4 5">
    <name type="scientific">Calicophoron daubneyi</name>
    <name type="common">Rumen fluke</name>
    <name type="synonym">Paramphistomum daubneyi</name>
    <dbReference type="NCBI Taxonomy" id="300641"/>
    <lineage>
        <taxon>Eukaryota</taxon>
        <taxon>Metazoa</taxon>
        <taxon>Spiralia</taxon>
        <taxon>Lophotrochozoa</taxon>
        <taxon>Platyhelminthes</taxon>
        <taxon>Trematoda</taxon>
        <taxon>Digenea</taxon>
        <taxon>Plagiorchiida</taxon>
        <taxon>Pronocephalata</taxon>
        <taxon>Paramphistomoidea</taxon>
        <taxon>Paramphistomidae</taxon>
        <taxon>Calicophoron</taxon>
    </lineage>
</organism>
<dbReference type="SMART" id="SM00239">
    <property type="entry name" value="C2"/>
    <property type="match status" value="1"/>
</dbReference>
<feature type="region of interest" description="Disordered" evidence="2">
    <location>
        <begin position="297"/>
        <end position="439"/>
    </location>
</feature>
<feature type="region of interest" description="Disordered" evidence="2">
    <location>
        <begin position="160"/>
        <end position="183"/>
    </location>
</feature>
<feature type="compositionally biased region" description="Polar residues" evidence="2">
    <location>
        <begin position="205"/>
        <end position="214"/>
    </location>
</feature>
<dbReference type="Proteomes" id="UP001497525">
    <property type="component" value="Unassembled WGS sequence"/>
</dbReference>
<evidence type="ECO:0000256" key="2">
    <source>
        <dbReference type="SAM" id="MobiDB-lite"/>
    </source>
</evidence>
<evidence type="ECO:0000259" key="3">
    <source>
        <dbReference type="SMART" id="SM00239"/>
    </source>
</evidence>
<dbReference type="InterPro" id="IPR000008">
    <property type="entry name" value="C2_dom"/>
</dbReference>
<comment type="caution">
    <text evidence="4">The sequence shown here is derived from an EMBL/GenBank/DDBJ whole genome shotgun (WGS) entry which is preliminary data.</text>
</comment>
<dbReference type="SUPFAM" id="SSF49562">
    <property type="entry name" value="C2 domain (Calcium/lipid-binding domain, CaLB)"/>
    <property type="match status" value="1"/>
</dbReference>
<feature type="domain" description="C2" evidence="3">
    <location>
        <begin position="8"/>
        <end position="112"/>
    </location>
</feature>
<gene>
    <name evidence="4" type="ORF">CDAUBV1_LOCUS19</name>
</gene>
<keyword evidence="1" id="KW-0175">Coiled coil</keyword>
<protein>
    <recommendedName>
        <fullName evidence="3">C2 domain-containing protein</fullName>
    </recommendedName>
</protein>
<proteinExistence type="predicted"/>
<feature type="compositionally biased region" description="Polar residues" evidence="2">
    <location>
        <begin position="401"/>
        <end position="424"/>
    </location>
</feature>
<evidence type="ECO:0000313" key="5">
    <source>
        <dbReference type="Proteomes" id="UP001497525"/>
    </source>
</evidence>
<feature type="compositionally biased region" description="Basic and acidic residues" evidence="2">
    <location>
        <begin position="430"/>
        <end position="439"/>
    </location>
</feature>
<reference evidence="4" key="1">
    <citation type="submission" date="2024-06" db="EMBL/GenBank/DDBJ databases">
        <authorList>
            <person name="Liu X."/>
            <person name="Lenzi L."/>
            <person name="Haldenby T S."/>
            <person name="Uol C."/>
        </authorList>
    </citation>
    <scope>NUCLEOTIDE SEQUENCE</scope>
</reference>
<feature type="region of interest" description="Disordered" evidence="2">
    <location>
        <begin position="205"/>
        <end position="258"/>
    </location>
</feature>
<dbReference type="EMBL" id="CAXLJL010000001">
    <property type="protein sequence ID" value="CAL5129151.1"/>
    <property type="molecule type" value="Genomic_DNA"/>
</dbReference>
<feature type="compositionally biased region" description="Polar residues" evidence="2">
    <location>
        <begin position="543"/>
        <end position="553"/>
    </location>
</feature>
<dbReference type="InterPro" id="IPR035892">
    <property type="entry name" value="C2_domain_sf"/>
</dbReference>
<sequence>MNLNIPKGVNIIVKSGENLEYSVPGSKKKSSHASSAKTRKWCVVFSGGKKKMATEFVDAQDGCPTWDCEVTIDLVSPADPIIMKVLDGEKRHIGQVVIPLAEIPQTGPPNFDPSKLHYTNLGPTKKNSTPRGRLVYWIWATSYWPAGTKMESKSKSFRGSLSHLSRGSKSKSGRAPSMVSGAYSESNLSGSASYIGDPAGPGAWNNNTDVSRNPSMVGGNLGASRSSYNPLAGIDDEGSVVGSQIRGSDTDEPRPRGLPPIYQSALQLNQAPSEFSTDSTGEKHGKHKSLLHKMKSRFSKSTQNLTQKAASKAGGNLYSGGSVISLRSSKDRTQVPDSATTMGITRPANGSVISFSREGLDTGSNGAGIRRPGRDERAIDGSATTIQPSVSPSPYRPVDTFSGNQAPTEHTNKLPESSPLNSDGGQWGLHAEERGRKPYEEMSRREAIEYAMQLERSLQVTRAELTRLQSEHDELTKKSATDEEDLVSVRTALADLRNRLLADNLTQYLELPQSPGRAASLDEFSTDGYKGINDIRRAASQGGFYSSQQNGGSPPSDGPQSFLAKLSALKLAAGFNSSGGTPPAPATPAQTTDWW</sequence>
<accession>A0AAV2SZF1</accession>
<dbReference type="Gene3D" id="2.60.40.150">
    <property type="entry name" value="C2 domain"/>
    <property type="match status" value="1"/>
</dbReference>
<name>A0AAV2SZF1_CALDB</name>
<dbReference type="CDD" id="cd00030">
    <property type="entry name" value="C2"/>
    <property type="match status" value="1"/>
</dbReference>